<dbReference type="Pfam" id="PF01420">
    <property type="entry name" value="Methylase_S"/>
    <property type="match status" value="2"/>
</dbReference>
<protein>
    <submittedName>
        <fullName evidence="6">Restriction endonuclease subunit S</fullName>
    </submittedName>
</protein>
<dbReference type="InterPro" id="IPR044946">
    <property type="entry name" value="Restrct_endonuc_typeI_TRD_sf"/>
</dbReference>
<dbReference type="InterPro" id="IPR000055">
    <property type="entry name" value="Restrct_endonuc_typeI_TRD"/>
</dbReference>
<organism evidence="6 7">
    <name type="scientific">Oscillibacter hominis</name>
    <dbReference type="NCBI Taxonomy" id="2763056"/>
    <lineage>
        <taxon>Bacteria</taxon>
        <taxon>Bacillati</taxon>
        <taxon>Bacillota</taxon>
        <taxon>Clostridia</taxon>
        <taxon>Eubacteriales</taxon>
        <taxon>Oscillospiraceae</taxon>
        <taxon>Oscillibacter</taxon>
    </lineage>
</organism>
<keyword evidence="7" id="KW-1185">Reference proteome</keyword>
<dbReference type="CDD" id="cd17264">
    <property type="entry name" value="RMtype1_S_Eco3763I-TRD2-CR2_like"/>
    <property type="match status" value="1"/>
</dbReference>
<keyword evidence="3" id="KW-0238">DNA-binding</keyword>
<name>A0A7G9B6G0_9FIRM</name>
<dbReference type="PANTHER" id="PTHR30408:SF12">
    <property type="entry name" value="TYPE I RESTRICTION ENZYME MJAVIII SPECIFICITY SUBUNIT"/>
    <property type="match status" value="1"/>
</dbReference>
<dbReference type="InterPro" id="IPR052021">
    <property type="entry name" value="Type-I_RS_S_subunit"/>
</dbReference>
<dbReference type="PANTHER" id="PTHR30408">
    <property type="entry name" value="TYPE-1 RESTRICTION ENZYME ECOKI SPECIFICITY PROTEIN"/>
    <property type="match status" value="1"/>
</dbReference>
<keyword evidence="2" id="KW-0680">Restriction system</keyword>
<keyword evidence="6" id="KW-0378">Hydrolase</keyword>
<feature type="domain" description="Type I restriction modification DNA specificity" evidence="5">
    <location>
        <begin position="201"/>
        <end position="349"/>
    </location>
</feature>
<sequence length="371" mass="41289">MVRLGSVAQILNGDRSSNYPSGDEFQDTGIPFINAGHLQGGKVDYSSMDYISYEKYNQLSGAKIQRNDILLCLRGSLGKYAFVTTDGGAPASSIAVIRPNTEKIDPDYLLQIIASSIFQKQIEVENNGSSQPNLSAKSVFDFVIPLPSLEEQRNIAATLNDTDALIRLLKNQLAKKKAIKQGAMQELLTGERRLPGYSMPWINKKLCEIAPLQRGLDLPYSKLENGHVPVIFSNGINAYHRVAMVKGPGVITGRSGTIGKLHYVDGDYWPHNTTLWVTDFKGNNPRFIYYLFNLVNWTDYMTGSGVPTLNRNDVHAKIMSIPENVEEQESIATALLAMDSEIEALEQKLAKYRQVKQGMMQQLLTGKIRLM</sequence>
<dbReference type="REBASE" id="441957">
    <property type="entry name" value="S.OspNSJ62ORF3675P"/>
</dbReference>
<keyword evidence="6" id="KW-0540">Nuclease</keyword>
<dbReference type="GO" id="GO:0009307">
    <property type="term" value="P:DNA restriction-modification system"/>
    <property type="evidence" value="ECO:0007669"/>
    <property type="project" value="UniProtKB-KW"/>
</dbReference>
<keyword evidence="4" id="KW-0175">Coiled coil</keyword>
<evidence type="ECO:0000256" key="1">
    <source>
        <dbReference type="ARBA" id="ARBA00010923"/>
    </source>
</evidence>
<evidence type="ECO:0000313" key="7">
    <source>
        <dbReference type="Proteomes" id="UP000515960"/>
    </source>
</evidence>
<accession>A0A7G9B6G0</accession>
<evidence type="ECO:0000313" key="6">
    <source>
        <dbReference type="EMBL" id="QNL45141.1"/>
    </source>
</evidence>
<keyword evidence="6" id="KW-0255">Endonuclease</keyword>
<dbReference type="GO" id="GO:0003677">
    <property type="term" value="F:DNA binding"/>
    <property type="evidence" value="ECO:0007669"/>
    <property type="project" value="UniProtKB-KW"/>
</dbReference>
<evidence type="ECO:0000256" key="4">
    <source>
        <dbReference type="SAM" id="Coils"/>
    </source>
</evidence>
<evidence type="ECO:0000259" key="5">
    <source>
        <dbReference type="Pfam" id="PF01420"/>
    </source>
</evidence>
<dbReference type="AlphaFoldDB" id="A0A7G9B6G0"/>
<dbReference type="CDD" id="cd17267">
    <property type="entry name" value="RMtype1_S_EcoAO83I-TRD1-CR1_like"/>
    <property type="match status" value="1"/>
</dbReference>
<evidence type="ECO:0000256" key="2">
    <source>
        <dbReference type="ARBA" id="ARBA00022747"/>
    </source>
</evidence>
<evidence type="ECO:0000256" key="3">
    <source>
        <dbReference type="ARBA" id="ARBA00023125"/>
    </source>
</evidence>
<dbReference type="EMBL" id="CP060490">
    <property type="protein sequence ID" value="QNL45141.1"/>
    <property type="molecule type" value="Genomic_DNA"/>
</dbReference>
<dbReference type="Proteomes" id="UP000515960">
    <property type="component" value="Chromosome"/>
</dbReference>
<dbReference type="SUPFAM" id="SSF116734">
    <property type="entry name" value="DNA methylase specificity domain"/>
    <property type="match status" value="2"/>
</dbReference>
<dbReference type="Gene3D" id="3.90.220.20">
    <property type="entry name" value="DNA methylase specificity domains"/>
    <property type="match status" value="2"/>
</dbReference>
<dbReference type="RefSeq" id="WP_187333613.1">
    <property type="nucleotide sequence ID" value="NZ_CP060490.1"/>
</dbReference>
<feature type="domain" description="Type I restriction modification DNA specificity" evidence="5">
    <location>
        <begin position="2"/>
        <end position="174"/>
    </location>
</feature>
<dbReference type="KEGG" id="ohi:H8790_03680"/>
<dbReference type="Gene3D" id="1.10.287.1120">
    <property type="entry name" value="Bipartite methylase S protein"/>
    <property type="match status" value="1"/>
</dbReference>
<feature type="coiled-coil region" evidence="4">
    <location>
        <begin position="335"/>
        <end position="362"/>
    </location>
</feature>
<gene>
    <name evidence="6" type="ORF">H8790_03680</name>
</gene>
<dbReference type="GO" id="GO:0004519">
    <property type="term" value="F:endonuclease activity"/>
    <property type="evidence" value="ECO:0007669"/>
    <property type="project" value="UniProtKB-KW"/>
</dbReference>
<reference evidence="6 7" key="1">
    <citation type="submission" date="2020-08" db="EMBL/GenBank/DDBJ databases">
        <authorList>
            <person name="Liu C."/>
            <person name="Sun Q."/>
        </authorList>
    </citation>
    <scope>NUCLEOTIDE SEQUENCE [LARGE SCALE GENOMIC DNA]</scope>
    <source>
        <strain evidence="6 7">NSJ-62</strain>
    </source>
</reference>
<comment type="similarity">
    <text evidence="1">Belongs to the type-I restriction system S methylase family.</text>
</comment>
<proteinExistence type="inferred from homology"/>